<evidence type="ECO:0000313" key="1">
    <source>
        <dbReference type="EMBL" id="GBP38911.1"/>
    </source>
</evidence>
<gene>
    <name evidence="1" type="ORF">EVAR_95660_1</name>
</gene>
<dbReference type="AlphaFoldDB" id="A0A4C1VK49"/>
<organism evidence="1 2">
    <name type="scientific">Eumeta variegata</name>
    <name type="common">Bagworm moth</name>
    <name type="synonym">Eumeta japonica</name>
    <dbReference type="NCBI Taxonomy" id="151549"/>
    <lineage>
        <taxon>Eukaryota</taxon>
        <taxon>Metazoa</taxon>
        <taxon>Ecdysozoa</taxon>
        <taxon>Arthropoda</taxon>
        <taxon>Hexapoda</taxon>
        <taxon>Insecta</taxon>
        <taxon>Pterygota</taxon>
        <taxon>Neoptera</taxon>
        <taxon>Endopterygota</taxon>
        <taxon>Lepidoptera</taxon>
        <taxon>Glossata</taxon>
        <taxon>Ditrysia</taxon>
        <taxon>Tineoidea</taxon>
        <taxon>Psychidae</taxon>
        <taxon>Oiketicinae</taxon>
        <taxon>Eumeta</taxon>
    </lineage>
</organism>
<evidence type="ECO:0000313" key="2">
    <source>
        <dbReference type="Proteomes" id="UP000299102"/>
    </source>
</evidence>
<keyword evidence="2" id="KW-1185">Reference proteome</keyword>
<comment type="caution">
    <text evidence="1">The sequence shown here is derived from an EMBL/GenBank/DDBJ whole genome shotgun (WGS) entry which is preliminary data.</text>
</comment>
<dbReference type="Proteomes" id="UP000299102">
    <property type="component" value="Unassembled WGS sequence"/>
</dbReference>
<sequence>MEGSGSGGVRAVPLRSAAVKTVVTNAVTSGSNRLTCSMRQVARALVLIELKAYRKCIGDSKKPIKYESD</sequence>
<reference evidence="1 2" key="1">
    <citation type="journal article" date="2019" name="Commun. Biol.">
        <title>The bagworm genome reveals a unique fibroin gene that provides high tensile strength.</title>
        <authorList>
            <person name="Kono N."/>
            <person name="Nakamura H."/>
            <person name="Ohtoshi R."/>
            <person name="Tomita M."/>
            <person name="Numata K."/>
            <person name="Arakawa K."/>
        </authorList>
    </citation>
    <scope>NUCLEOTIDE SEQUENCE [LARGE SCALE GENOMIC DNA]</scope>
</reference>
<protein>
    <submittedName>
        <fullName evidence="1">Uncharacterized protein</fullName>
    </submittedName>
</protein>
<dbReference type="EMBL" id="BGZK01000356">
    <property type="protein sequence ID" value="GBP38911.1"/>
    <property type="molecule type" value="Genomic_DNA"/>
</dbReference>
<proteinExistence type="predicted"/>
<accession>A0A4C1VK49</accession>
<name>A0A4C1VK49_EUMVA</name>